<dbReference type="Proteomes" id="UP000789570">
    <property type="component" value="Unassembled WGS sequence"/>
</dbReference>
<proteinExistence type="predicted"/>
<feature type="non-terminal residue" evidence="1">
    <location>
        <position position="1"/>
    </location>
</feature>
<gene>
    <name evidence="1" type="ORF">FCALED_LOCUS12769</name>
</gene>
<sequence length="60" mass="7141">SRVIMVHKKNKRYIQFTLSANKIQSRRLIVTDTELQKLVYQGLIVNEVYEVLSYNRKSMP</sequence>
<organism evidence="1 2">
    <name type="scientific">Funneliformis caledonium</name>
    <dbReference type="NCBI Taxonomy" id="1117310"/>
    <lineage>
        <taxon>Eukaryota</taxon>
        <taxon>Fungi</taxon>
        <taxon>Fungi incertae sedis</taxon>
        <taxon>Mucoromycota</taxon>
        <taxon>Glomeromycotina</taxon>
        <taxon>Glomeromycetes</taxon>
        <taxon>Glomerales</taxon>
        <taxon>Glomeraceae</taxon>
        <taxon>Funneliformis</taxon>
    </lineage>
</organism>
<keyword evidence="2" id="KW-1185">Reference proteome</keyword>
<evidence type="ECO:0000313" key="2">
    <source>
        <dbReference type="Proteomes" id="UP000789570"/>
    </source>
</evidence>
<evidence type="ECO:0000313" key="1">
    <source>
        <dbReference type="EMBL" id="CAG8687262.1"/>
    </source>
</evidence>
<comment type="caution">
    <text evidence="1">The sequence shown here is derived from an EMBL/GenBank/DDBJ whole genome shotgun (WGS) entry which is preliminary data.</text>
</comment>
<accession>A0A9N9EMU3</accession>
<reference evidence="1" key="1">
    <citation type="submission" date="2021-06" db="EMBL/GenBank/DDBJ databases">
        <authorList>
            <person name="Kallberg Y."/>
            <person name="Tangrot J."/>
            <person name="Rosling A."/>
        </authorList>
    </citation>
    <scope>NUCLEOTIDE SEQUENCE</scope>
    <source>
        <strain evidence="1">UK204</strain>
    </source>
</reference>
<dbReference type="EMBL" id="CAJVPQ010006588">
    <property type="protein sequence ID" value="CAG8687262.1"/>
    <property type="molecule type" value="Genomic_DNA"/>
</dbReference>
<dbReference type="AlphaFoldDB" id="A0A9N9EMU3"/>
<name>A0A9N9EMU3_9GLOM</name>
<protein>
    <submittedName>
        <fullName evidence="1">4021_t:CDS:1</fullName>
    </submittedName>
</protein>